<evidence type="ECO:0000256" key="1">
    <source>
        <dbReference type="SAM" id="MobiDB-lite"/>
    </source>
</evidence>
<dbReference type="EMBL" id="BGZK01001078">
    <property type="protein sequence ID" value="GBP70533.1"/>
    <property type="molecule type" value="Genomic_DNA"/>
</dbReference>
<reference evidence="2 3" key="1">
    <citation type="journal article" date="2019" name="Commun. Biol.">
        <title>The bagworm genome reveals a unique fibroin gene that provides high tensile strength.</title>
        <authorList>
            <person name="Kono N."/>
            <person name="Nakamura H."/>
            <person name="Ohtoshi R."/>
            <person name="Tomita M."/>
            <person name="Numata K."/>
            <person name="Arakawa K."/>
        </authorList>
    </citation>
    <scope>NUCLEOTIDE SEQUENCE [LARGE SCALE GENOMIC DNA]</scope>
</reference>
<feature type="region of interest" description="Disordered" evidence="1">
    <location>
        <begin position="44"/>
        <end position="71"/>
    </location>
</feature>
<sequence length="153" mass="17220">MPSRLGRCSSGSLKSVMVNMTTTSPTYGLKRALTELVSHGAAFLRDKRASEPPEVRQSPPSTDTRNLEESPNFSDFHGLSHPWSSLAMSVSRISLLGKGMSKSRQWLVPCQPWRSIKALRALSDSDSADSDKKNWKEHKIFIKLNQRRSLEYE</sequence>
<organism evidence="2 3">
    <name type="scientific">Eumeta variegata</name>
    <name type="common">Bagworm moth</name>
    <name type="synonym">Eumeta japonica</name>
    <dbReference type="NCBI Taxonomy" id="151549"/>
    <lineage>
        <taxon>Eukaryota</taxon>
        <taxon>Metazoa</taxon>
        <taxon>Ecdysozoa</taxon>
        <taxon>Arthropoda</taxon>
        <taxon>Hexapoda</taxon>
        <taxon>Insecta</taxon>
        <taxon>Pterygota</taxon>
        <taxon>Neoptera</taxon>
        <taxon>Endopterygota</taxon>
        <taxon>Lepidoptera</taxon>
        <taxon>Glossata</taxon>
        <taxon>Ditrysia</taxon>
        <taxon>Tineoidea</taxon>
        <taxon>Psychidae</taxon>
        <taxon>Oiketicinae</taxon>
        <taxon>Eumeta</taxon>
    </lineage>
</organism>
<dbReference type="AlphaFoldDB" id="A0A4C1Y5B1"/>
<gene>
    <name evidence="2" type="ORF">EVAR_47916_1</name>
</gene>
<proteinExistence type="predicted"/>
<evidence type="ECO:0000313" key="3">
    <source>
        <dbReference type="Proteomes" id="UP000299102"/>
    </source>
</evidence>
<protein>
    <submittedName>
        <fullName evidence="2">Uncharacterized protein</fullName>
    </submittedName>
</protein>
<accession>A0A4C1Y5B1</accession>
<comment type="caution">
    <text evidence="2">The sequence shown here is derived from an EMBL/GenBank/DDBJ whole genome shotgun (WGS) entry which is preliminary data.</text>
</comment>
<keyword evidence="3" id="KW-1185">Reference proteome</keyword>
<feature type="compositionally biased region" description="Basic and acidic residues" evidence="1">
    <location>
        <begin position="44"/>
        <end position="54"/>
    </location>
</feature>
<feature type="compositionally biased region" description="Polar residues" evidence="1">
    <location>
        <begin position="58"/>
        <end position="71"/>
    </location>
</feature>
<evidence type="ECO:0000313" key="2">
    <source>
        <dbReference type="EMBL" id="GBP70533.1"/>
    </source>
</evidence>
<dbReference type="Proteomes" id="UP000299102">
    <property type="component" value="Unassembled WGS sequence"/>
</dbReference>
<name>A0A4C1Y5B1_EUMVA</name>